<evidence type="ECO:0000256" key="2">
    <source>
        <dbReference type="SAM" id="MobiDB-lite"/>
    </source>
</evidence>
<feature type="chain" id="PRO_5037800133" evidence="3">
    <location>
        <begin position="21"/>
        <end position="2040"/>
    </location>
</feature>
<keyword evidence="1" id="KW-0677">Repeat</keyword>
<reference evidence="5" key="1">
    <citation type="submission" date="2021-04" db="EMBL/GenBank/DDBJ databases">
        <title>Luteolibacter sp. 32A isolated from the skin of an Anderson's salamander (Ambystoma andersonii).</title>
        <authorList>
            <person name="Spergser J."/>
            <person name="Busse H.-J."/>
        </authorList>
    </citation>
    <scope>NUCLEOTIDE SEQUENCE</scope>
    <source>
        <strain evidence="5">32A</strain>
    </source>
</reference>
<dbReference type="InterPro" id="IPR006530">
    <property type="entry name" value="YD"/>
</dbReference>
<dbReference type="InterPro" id="IPR050708">
    <property type="entry name" value="T6SS_VgrG/RHS"/>
</dbReference>
<accession>A0A975J343</accession>
<name>A0A975J343_9BACT</name>
<keyword evidence="3" id="KW-0732">Signal</keyword>
<dbReference type="NCBIfam" id="TIGR03696">
    <property type="entry name" value="Rhs_assc_core"/>
    <property type="match status" value="1"/>
</dbReference>
<organism evidence="5 6">
    <name type="scientific">Luteolibacter ambystomatis</name>
    <dbReference type="NCBI Taxonomy" id="2824561"/>
    <lineage>
        <taxon>Bacteria</taxon>
        <taxon>Pseudomonadati</taxon>
        <taxon>Verrucomicrobiota</taxon>
        <taxon>Verrucomicrobiia</taxon>
        <taxon>Verrucomicrobiales</taxon>
        <taxon>Verrucomicrobiaceae</taxon>
        <taxon>Luteolibacter</taxon>
    </lineage>
</organism>
<proteinExistence type="predicted"/>
<protein>
    <submittedName>
        <fullName evidence="5">RHS repeat protein</fullName>
    </submittedName>
</protein>
<evidence type="ECO:0000313" key="5">
    <source>
        <dbReference type="EMBL" id="QUE53116.1"/>
    </source>
</evidence>
<feature type="signal peptide" evidence="3">
    <location>
        <begin position="1"/>
        <end position="20"/>
    </location>
</feature>
<gene>
    <name evidence="5" type="ORF">KBB96_09510</name>
</gene>
<dbReference type="NCBIfam" id="TIGR01643">
    <property type="entry name" value="YD_repeat_2x"/>
    <property type="match status" value="2"/>
</dbReference>
<feature type="domain" description="Teneurin-like YD-shell" evidence="4">
    <location>
        <begin position="1030"/>
        <end position="1411"/>
    </location>
</feature>
<keyword evidence="6" id="KW-1185">Reference proteome</keyword>
<dbReference type="Gene3D" id="2.180.10.10">
    <property type="entry name" value="RHS repeat-associated core"/>
    <property type="match status" value="3"/>
</dbReference>
<evidence type="ECO:0000256" key="3">
    <source>
        <dbReference type="SAM" id="SignalP"/>
    </source>
</evidence>
<dbReference type="InterPro" id="IPR022385">
    <property type="entry name" value="Rhs_assc_core"/>
</dbReference>
<dbReference type="Proteomes" id="UP000676169">
    <property type="component" value="Chromosome"/>
</dbReference>
<feature type="domain" description="Teneurin-like YD-shell" evidence="4">
    <location>
        <begin position="1662"/>
        <end position="1745"/>
    </location>
</feature>
<evidence type="ECO:0000313" key="6">
    <source>
        <dbReference type="Proteomes" id="UP000676169"/>
    </source>
</evidence>
<dbReference type="Pfam" id="PF25023">
    <property type="entry name" value="TEN_YD-shell"/>
    <property type="match status" value="2"/>
</dbReference>
<dbReference type="InterPro" id="IPR056823">
    <property type="entry name" value="TEN-like_YD-shell"/>
</dbReference>
<evidence type="ECO:0000256" key="1">
    <source>
        <dbReference type="ARBA" id="ARBA00022737"/>
    </source>
</evidence>
<dbReference type="PANTHER" id="PTHR32305:SF15">
    <property type="entry name" value="PROTEIN RHSA-RELATED"/>
    <property type="match status" value="1"/>
</dbReference>
<sequence>MKRFPVHPLLALLGMLTATLAPVLGADCNCAKPKVRLSANHILYTEDPVTHEKVDEVKLKFQGPGDATAAEIKSPTEKELKRDTVYALSIEVASPSSIMCDPNVHLNFPHCTIEYSMDEGATWLWGTTARIVVGEIPGGGGYTYTPSRVLIRVAGPKSDKAAGTSGTGSQATISASAAEFSPPEGPAGITQKAPGMGYEIPLGSALVGGGYRSAGYLAKYGTVSSSFASPAGIEVDALTEVTSGISPLVSQYSQLNGASEVEESHIIAPEGVFRVRGWDSGSSAATDLEGAAATLVEVYTPAQYNASSHAFSGTPHSYYRIEVATGNGLAAGVKMTESNHGVVHTSSFQASTDGLQLRTRKDAIVTETITVPPASSETSWQQHILEKRDGVTISDTTNTYELLAWGYEITESTVDPDSGESGDELTTYTTFYSDGRLQTVSNPDGSWVYHEYSTIDPTVKTTYSPWLSESTMTVTGGVVSMSGPVVATTSSGSVTDTRLTTVYAGGAGTPIAYETSSGSGYTSGGKSYYYSASGQVRSLDGSGGIPLALSNPGVIASYSITHGEDADPVWLSSRTAMSWDASGKGSLWEYEKGDWDSSSGFSADPDGAFLRTSVSSGYVGGDPSVPHGPSSFTHVPSHSTKQVTIDGPNGVVREEQQICNGSGVYEVALAKDYEYETAFPYRPTGCKTNGVYVSKTEYVSPLVIRQWNEEGAMTETETDASGEVIRTTTSGNSTVPAVTTTYRRSGATTTTFVNGARVSVETLDAAGRTILSQDATGAKVETSYADGGRTVTRKAPGNVSVTESLHYDGKLASKEGNGTVPEFHDYSVDATGRLTHTTILGTETGLRRVSVVTNLDGSTSEQISPDPAGGDPITVTYEYADGIPVWLRMTSTAANTPDQVRSSPLVSAEALMGHYSLSGVETDDNGPSVSSGDRLTETSSSFVKESGVWFLETVKKAFHTDDSTDAYVVTSRNAVTPSSVSSSHGSGLQWVSTKTDGTTTTTLHKDVYFDTATTVVSSDDSATSISPDQVSISQYGKTISNSVYGSANPETMAYDAAGRLIRQTSALGAITTNFYNSAGQLESTTDHENKTTRYAYYAPNVASAGQLKETTNAASETEQVSYNAMGLLTEVKGSGTNRITYTYNTLGERTGMRTYRTSSPSDPGDLTEWEYDAATGVLKSKTDAGSHEVAYVYDSAGRIQTRTWARGGDTGYSYNGFGDLTDIVYDDPMTPDVAISRDRLGRPAMITDGSGTRTSSYHSTTGGLDLLTYDSSSPLASLEIDYTWDSSLRGNGHAVSGGGPSVTRTFDTAGRTLAVTGGGSTHTSAYLPGTAILSTRATAYSSTTVLNRTDYHDRLGRVTGTQVTNGASATVSRHGYAYDAADRRTRNRRENNQFWDYSYDSRGQVTAATKKFPNSDAIPGHAYSYAYDSIGNRTSAVMGGGTAVAYEANALNQYAEIETPGTRWILGEAPVADAVTVNGATAARAGGLGFFSKQLTDTNTTPLWSNDTIVSNGVTVTGHTWTPAATFTPSYDADGNLTNDGRWNLTWDKENRLARMETTSAAATAGVPRTRLDFTYDSQGRRVAKSVESSTDGTTWTFVSSRRFLYDGWNLIAEYTAPSASSGTLTLDASYTWGDDLSSSPQGAGGVGGLLAVQLYGGTTATYYPAYSGSGDVNAWVDTSGSVVDRRDYSPFGQLVTHYKLTGGSTPADRLNFGFSTKYTDSETGLLYYGYRYYDARNGSWLSQDPSGELGGANLYNFSANRGINAIDVLGLYIHEAGVIGPAEAVRGISGAEKPAESDFIKAQAVLMTLPITPTDAQSVGLALRLMTRAGALHTVSKFYDHNVVDGTMTAGPGNRWVFTCKYGWIDMAHYYNTAKIAYVTNRAVSYVASLANEVAQLSVKLERLSGVPILWYGTFLNTSESAYTAEDLNSNYQGANYGGNKSWMDLAQTSTSTSLSSSGSTLGRDFRTFMRSAGAVETRRDPVVLTILKTDASGWHSGSFYNLPMTFTRGDSLRLQRGRISYLCLCDGLVPRSAKWTYK</sequence>
<feature type="region of interest" description="Disordered" evidence="2">
    <location>
        <begin position="158"/>
        <end position="192"/>
    </location>
</feature>
<dbReference type="EMBL" id="CP073100">
    <property type="protein sequence ID" value="QUE53116.1"/>
    <property type="molecule type" value="Genomic_DNA"/>
</dbReference>
<evidence type="ECO:0000259" key="4">
    <source>
        <dbReference type="Pfam" id="PF25023"/>
    </source>
</evidence>
<dbReference type="RefSeq" id="WP_211634460.1">
    <property type="nucleotide sequence ID" value="NZ_CP073100.1"/>
</dbReference>
<dbReference type="KEGG" id="lamb:KBB96_09510"/>
<dbReference type="PANTHER" id="PTHR32305">
    <property type="match status" value="1"/>
</dbReference>